<evidence type="ECO:0000256" key="2">
    <source>
        <dbReference type="ARBA" id="ARBA00022723"/>
    </source>
</evidence>
<evidence type="ECO:0000313" key="9">
    <source>
        <dbReference type="Proteomes" id="UP001139031"/>
    </source>
</evidence>
<dbReference type="SUPFAM" id="SSF46626">
    <property type="entry name" value="Cytochrome c"/>
    <property type="match status" value="2"/>
</dbReference>
<feature type="chain" id="PRO_5045050479" evidence="6">
    <location>
        <begin position="19"/>
        <end position="533"/>
    </location>
</feature>
<dbReference type="Pfam" id="PF21419">
    <property type="entry name" value="RoxA-like_Cyt-c"/>
    <property type="match status" value="1"/>
</dbReference>
<keyword evidence="2 4" id="KW-0479">Metal-binding</keyword>
<dbReference type="EMBL" id="JAIRAU010000001">
    <property type="protein sequence ID" value="MBZ5708636.1"/>
    <property type="molecule type" value="Genomic_DNA"/>
</dbReference>
<evidence type="ECO:0000256" key="1">
    <source>
        <dbReference type="ARBA" id="ARBA00022617"/>
    </source>
</evidence>
<protein>
    <submittedName>
        <fullName evidence="8">C-type cytochrome</fullName>
    </submittedName>
</protein>
<comment type="caution">
    <text evidence="8">The sequence shown here is derived from an EMBL/GenBank/DDBJ whole genome shotgun (WGS) entry which is preliminary data.</text>
</comment>
<dbReference type="PANTHER" id="PTHR30600">
    <property type="entry name" value="CYTOCHROME C PEROXIDASE-RELATED"/>
    <property type="match status" value="1"/>
</dbReference>
<proteinExistence type="predicted"/>
<gene>
    <name evidence="8" type="ORF">K7C98_05150</name>
</gene>
<keyword evidence="6" id="KW-0732">Signal</keyword>
<name>A0ABS7TK91_9BACT</name>
<keyword evidence="1 4" id="KW-0349">Heme</keyword>
<dbReference type="Gene3D" id="1.10.760.10">
    <property type="entry name" value="Cytochrome c-like domain"/>
    <property type="match status" value="1"/>
</dbReference>
<dbReference type="InterPro" id="IPR051395">
    <property type="entry name" value="Cytochrome_c_Peroxidase/MauG"/>
</dbReference>
<evidence type="ECO:0000256" key="6">
    <source>
        <dbReference type="SAM" id="SignalP"/>
    </source>
</evidence>
<evidence type="ECO:0000256" key="5">
    <source>
        <dbReference type="SAM" id="MobiDB-lite"/>
    </source>
</evidence>
<dbReference type="PANTHER" id="PTHR30600:SF9">
    <property type="entry name" value="BLR7738 PROTEIN"/>
    <property type="match status" value="1"/>
</dbReference>
<reference evidence="8" key="1">
    <citation type="submission" date="2021-08" db="EMBL/GenBank/DDBJ databases">
        <authorList>
            <person name="Stevens D.C."/>
        </authorList>
    </citation>
    <scope>NUCLEOTIDE SEQUENCE</scope>
    <source>
        <strain evidence="8">DSM 53165</strain>
    </source>
</reference>
<feature type="signal peptide" evidence="6">
    <location>
        <begin position="1"/>
        <end position="18"/>
    </location>
</feature>
<dbReference type="Proteomes" id="UP001139031">
    <property type="component" value="Unassembled WGS sequence"/>
</dbReference>
<dbReference type="PROSITE" id="PS51257">
    <property type="entry name" value="PROKAR_LIPOPROTEIN"/>
    <property type="match status" value="1"/>
</dbReference>
<evidence type="ECO:0000256" key="3">
    <source>
        <dbReference type="ARBA" id="ARBA00023004"/>
    </source>
</evidence>
<accession>A0ABS7TK91</accession>
<dbReference type="InterPro" id="IPR036909">
    <property type="entry name" value="Cyt_c-like_dom_sf"/>
</dbReference>
<feature type="domain" description="Cytochrome c" evidence="7">
    <location>
        <begin position="348"/>
        <end position="533"/>
    </location>
</feature>
<evidence type="ECO:0000259" key="7">
    <source>
        <dbReference type="PROSITE" id="PS51007"/>
    </source>
</evidence>
<keyword evidence="3 4" id="KW-0408">Iron</keyword>
<feature type="region of interest" description="Disordered" evidence="5">
    <location>
        <begin position="23"/>
        <end position="86"/>
    </location>
</feature>
<dbReference type="InterPro" id="IPR009056">
    <property type="entry name" value="Cyt_c-like_dom"/>
</dbReference>
<evidence type="ECO:0000313" key="8">
    <source>
        <dbReference type="EMBL" id="MBZ5708636.1"/>
    </source>
</evidence>
<evidence type="ECO:0000256" key="4">
    <source>
        <dbReference type="PROSITE-ProRule" id="PRU00433"/>
    </source>
</evidence>
<organism evidence="8 9">
    <name type="scientific">Nannocystis pusilla</name>
    <dbReference type="NCBI Taxonomy" id="889268"/>
    <lineage>
        <taxon>Bacteria</taxon>
        <taxon>Pseudomonadati</taxon>
        <taxon>Myxococcota</taxon>
        <taxon>Polyangia</taxon>
        <taxon>Nannocystales</taxon>
        <taxon>Nannocystaceae</taxon>
        <taxon>Nannocystis</taxon>
    </lineage>
</organism>
<dbReference type="PROSITE" id="PS51007">
    <property type="entry name" value="CYTC"/>
    <property type="match status" value="1"/>
</dbReference>
<keyword evidence="9" id="KW-1185">Reference proteome</keyword>
<sequence length="533" mass="57038">MAAMTQRVMIGVTCLALAACGDAGAPGQASDGGDTGTGTGTGNDVTTGSGTGGPGTSPTDTGVEPPTTGSSHGDSTTGDEDPPPAACVMGYPIPKGPQVPGDAEAGYYALLNEGYVTCGIPFALFPIAAPLLGSFSEGDPLPGRTGKNAQVPYNWTVHTSKSSGAEIVSLNCLECHAGNFNGELVIGLGKADADYTEQIGGFLAQIPIPGIPIPGLEEMTRMAQRYQAVGDYTRMITVGTNPADSLAAVLATRHDVNTLEWLDEPSYPYPEGVILPVDTPPWWNVKKRAGLFWNGMSRGDHRATMIYASALCTDSVEEAEGILTYFNNIRAFIESIEAPKYPFQIDEELAAQGGEIFARDCSCCHGSYSDDPALESYPNLLLPLDVIGTDPLLSGEADALPFSDWFNASWYGQIGELTTGDPFVGYVAPPLDGIWASAPYFHNASVPTIELVLNSSRRPMYWRREDYDSTNYDESAVGWPWVELPYGQDGAPDSERKHVYDTTKVGHWNTGHPFGDHLDDQERRAVIEYLKTL</sequence>
<dbReference type="RefSeq" id="WP_224190386.1">
    <property type="nucleotide sequence ID" value="NZ_JAIRAU010000001.1"/>
</dbReference>
<feature type="compositionally biased region" description="Low complexity" evidence="5">
    <location>
        <begin position="56"/>
        <end position="76"/>
    </location>
</feature>